<dbReference type="EMBL" id="LSSN01004966">
    <property type="protein sequence ID" value="OMJ10512.1"/>
    <property type="molecule type" value="Genomic_DNA"/>
</dbReference>
<comment type="caution">
    <text evidence="1">The sequence shown here is derived from an EMBL/GenBank/DDBJ whole genome shotgun (WGS) entry which is preliminary data.</text>
</comment>
<reference evidence="1 2" key="1">
    <citation type="submission" date="2017-01" db="EMBL/GenBank/DDBJ databases">
        <authorList>
            <person name="Mah S.A."/>
            <person name="Swanson W.J."/>
            <person name="Moy G.W."/>
            <person name="Vacquier V.D."/>
        </authorList>
    </citation>
    <scope>NUCLEOTIDE SEQUENCE [LARGE SCALE GENOMIC DNA]</scope>
    <source>
        <strain evidence="1 2">GSMNP</strain>
    </source>
</reference>
<name>A0A1R1X7C1_9FUNG</name>
<dbReference type="Proteomes" id="UP000187283">
    <property type="component" value="Unassembled WGS sequence"/>
</dbReference>
<organism evidence="1 2">
    <name type="scientific">Smittium culicis</name>
    <dbReference type="NCBI Taxonomy" id="133412"/>
    <lineage>
        <taxon>Eukaryota</taxon>
        <taxon>Fungi</taxon>
        <taxon>Fungi incertae sedis</taxon>
        <taxon>Zoopagomycota</taxon>
        <taxon>Kickxellomycotina</taxon>
        <taxon>Harpellomycetes</taxon>
        <taxon>Harpellales</taxon>
        <taxon>Legeriomycetaceae</taxon>
        <taxon>Smittium</taxon>
    </lineage>
</organism>
<protein>
    <submittedName>
        <fullName evidence="1">Uncharacterized protein</fullName>
    </submittedName>
</protein>
<keyword evidence="2" id="KW-1185">Reference proteome</keyword>
<evidence type="ECO:0000313" key="2">
    <source>
        <dbReference type="Proteomes" id="UP000187283"/>
    </source>
</evidence>
<sequence>MRVLPREISWKS</sequence>
<proteinExistence type="predicted"/>
<gene>
    <name evidence="1" type="ORF">AYI70_g10280</name>
</gene>
<accession>A0A1R1X7C1</accession>
<feature type="non-terminal residue" evidence="1">
    <location>
        <position position="12"/>
    </location>
</feature>
<evidence type="ECO:0000313" key="1">
    <source>
        <dbReference type="EMBL" id="OMJ10512.1"/>
    </source>
</evidence>